<evidence type="ECO:0000313" key="3">
    <source>
        <dbReference type="Proteomes" id="UP000558997"/>
    </source>
</evidence>
<organism evidence="2 3">
    <name type="scientific">Kribbella solani</name>
    <dbReference type="NCBI Taxonomy" id="236067"/>
    <lineage>
        <taxon>Bacteria</taxon>
        <taxon>Bacillati</taxon>
        <taxon>Actinomycetota</taxon>
        <taxon>Actinomycetes</taxon>
        <taxon>Propionibacteriales</taxon>
        <taxon>Kribbellaceae</taxon>
        <taxon>Kribbella</taxon>
    </lineage>
</organism>
<dbReference type="InterPro" id="IPR010982">
    <property type="entry name" value="Lambda_DNA-bd_dom_sf"/>
</dbReference>
<dbReference type="InterPro" id="IPR041413">
    <property type="entry name" value="MLTR_LBD"/>
</dbReference>
<dbReference type="Pfam" id="PF17765">
    <property type="entry name" value="MLTR_LBD"/>
    <property type="match status" value="1"/>
</dbReference>
<reference evidence="2 3" key="1">
    <citation type="submission" date="2020-08" db="EMBL/GenBank/DDBJ databases">
        <title>Sequencing the genomes of 1000 actinobacteria strains.</title>
        <authorList>
            <person name="Klenk H.-P."/>
        </authorList>
    </citation>
    <scope>NUCLEOTIDE SEQUENCE [LARGE SCALE GENOMIC DNA]</scope>
    <source>
        <strain evidence="2 3">DSM 17294</strain>
    </source>
</reference>
<dbReference type="InterPro" id="IPR001387">
    <property type="entry name" value="Cro/C1-type_HTH"/>
</dbReference>
<proteinExistence type="predicted"/>
<dbReference type="Pfam" id="PF13560">
    <property type="entry name" value="HTH_31"/>
    <property type="match status" value="1"/>
</dbReference>
<dbReference type="Gene3D" id="3.30.450.180">
    <property type="match status" value="1"/>
</dbReference>
<dbReference type="PANTHER" id="PTHR35010:SF4">
    <property type="entry name" value="BLL5781 PROTEIN"/>
    <property type="match status" value="1"/>
</dbReference>
<dbReference type="PROSITE" id="PS50943">
    <property type="entry name" value="HTH_CROC1"/>
    <property type="match status" value="1"/>
</dbReference>
<dbReference type="AlphaFoldDB" id="A0A841DQY6"/>
<comment type="caution">
    <text evidence="2">The sequence shown here is derived from an EMBL/GenBank/DDBJ whole genome shotgun (WGS) entry which is preliminary data.</text>
</comment>
<accession>A0A841DQY6</accession>
<name>A0A841DQY6_9ACTN</name>
<feature type="domain" description="HTH cro/C1-type" evidence="1">
    <location>
        <begin position="10"/>
        <end position="64"/>
    </location>
</feature>
<dbReference type="SMART" id="SM00530">
    <property type="entry name" value="HTH_XRE"/>
    <property type="match status" value="1"/>
</dbReference>
<gene>
    <name evidence="2" type="ORF">HDA44_003672</name>
</gene>
<dbReference type="SUPFAM" id="SSF47413">
    <property type="entry name" value="lambda repressor-like DNA-binding domains"/>
    <property type="match status" value="1"/>
</dbReference>
<dbReference type="PANTHER" id="PTHR35010">
    <property type="entry name" value="BLL4672 PROTEIN-RELATED"/>
    <property type="match status" value="1"/>
</dbReference>
<dbReference type="RefSeq" id="WP_337906100.1">
    <property type="nucleotide sequence ID" value="NZ_BAAAVN010000007.1"/>
</dbReference>
<protein>
    <submittedName>
        <fullName evidence="2">Transcriptional regulator with XRE-family HTH domain</fullName>
    </submittedName>
</protein>
<dbReference type="Proteomes" id="UP000558997">
    <property type="component" value="Unassembled WGS sequence"/>
</dbReference>
<sequence length="275" mass="30251">MSDGSVGGLLREWRRRRKLSQLELAIRAEVSSRHVSFVETGRTTPSAAMVLHLAEHLAVPLRERNRLLVAAGHAPVFRQTPLDDPDMSGVRAALEQVLQAHSPYPALAVDRRWNLLLANDPFNRFLDSLDPKLRKAPINLMRLGLHPDGGLASRISNLAQVRAYLLPRLAHQAAVSGDPELHHLHDELVANSPFDTTEPDRPASGADAVNLGVPDPAEIALPIRIRHRGAELTFLTTVTTFGTAFDITLDEIAIETYLPADQQTAAYLRRVPNNG</sequence>
<dbReference type="Gene3D" id="1.10.260.40">
    <property type="entry name" value="lambda repressor-like DNA-binding domains"/>
    <property type="match status" value="1"/>
</dbReference>
<evidence type="ECO:0000259" key="1">
    <source>
        <dbReference type="PROSITE" id="PS50943"/>
    </source>
</evidence>
<evidence type="ECO:0000313" key="2">
    <source>
        <dbReference type="EMBL" id="MBB5980331.1"/>
    </source>
</evidence>
<dbReference type="CDD" id="cd00093">
    <property type="entry name" value="HTH_XRE"/>
    <property type="match status" value="1"/>
</dbReference>
<dbReference type="EMBL" id="JACHNF010000001">
    <property type="protein sequence ID" value="MBB5980331.1"/>
    <property type="molecule type" value="Genomic_DNA"/>
</dbReference>
<dbReference type="GO" id="GO:0003677">
    <property type="term" value="F:DNA binding"/>
    <property type="evidence" value="ECO:0007669"/>
    <property type="project" value="InterPro"/>
</dbReference>
<keyword evidence="3" id="KW-1185">Reference proteome</keyword>